<dbReference type="PROSITE" id="PS50931">
    <property type="entry name" value="HTH_LYSR"/>
    <property type="match status" value="1"/>
</dbReference>
<evidence type="ECO:0000256" key="4">
    <source>
        <dbReference type="ARBA" id="ARBA00023163"/>
    </source>
</evidence>
<gene>
    <name evidence="6" type="ORF">E2C06_26030</name>
</gene>
<evidence type="ECO:0000256" key="1">
    <source>
        <dbReference type="ARBA" id="ARBA00009437"/>
    </source>
</evidence>
<keyword evidence="2" id="KW-0805">Transcription regulation</keyword>
<evidence type="ECO:0000256" key="3">
    <source>
        <dbReference type="ARBA" id="ARBA00023125"/>
    </source>
</evidence>
<evidence type="ECO:0000256" key="2">
    <source>
        <dbReference type="ARBA" id="ARBA00023015"/>
    </source>
</evidence>
<dbReference type="GO" id="GO:0006351">
    <property type="term" value="P:DNA-templated transcription"/>
    <property type="evidence" value="ECO:0007669"/>
    <property type="project" value="TreeGrafter"/>
</dbReference>
<dbReference type="OrthoDB" id="9794694at2"/>
<evidence type="ECO:0000259" key="5">
    <source>
        <dbReference type="PROSITE" id="PS50931"/>
    </source>
</evidence>
<evidence type="ECO:0000313" key="7">
    <source>
        <dbReference type="Proteomes" id="UP000295096"/>
    </source>
</evidence>
<name>A0A4R5Q9L3_9PROT</name>
<dbReference type="InterPro" id="IPR036390">
    <property type="entry name" value="WH_DNA-bd_sf"/>
</dbReference>
<dbReference type="Gene3D" id="3.40.190.10">
    <property type="entry name" value="Periplasmic binding protein-like II"/>
    <property type="match status" value="2"/>
</dbReference>
<feature type="domain" description="HTH lysR-type" evidence="5">
    <location>
        <begin position="5"/>
        <end position="63"/>
    </location>
</feature>
<dbReference type="SUPFAM" id="SSF53850">
    <property type="entry name" value="Periplasmic binding protein-like II"/>
    <property type="match status" value="1"/>
</dbReference>
<dbReference type="InterPro" id="IPR036388">
    <property type="entry name" value="WH-like_DNA-bd_sf"/>
</dbReference>
<dbReference type="EMBL" id="SMSJ01000057">
    <property type="protein sequence ID" value="TDH59684.1"/>
    <property type="molecule type" value="Genomic_DNA"/>
</dbReference>
<organism evidence="6 7">
    <name type="scientific">Dankookia rubra</name>
    <dbReference type="NCBI Taxonomy" id="1442381"/>
    <lineage>
        <taxon>Bacteria</taxon>
        <taxon>Pseudomonadati</taxon>
        <taxon>Pseudomonadota</taxon>
        <taxon>Alphaproteobacteria</taxon>
        <taxon>Acetobacterales</taxon>
        <taxon>Roseomonadaceae</taxon>
        <taxon>Dankookia</taxon>
    </lineage>
</organism>
<dbReference type="PRINTS" id="PR00039">
    <property type="entry name" value="HTHLYSR"/>
</dbReference>
<proteinExistence type="inferred from homology"/>
<dbReference type="PANTHER" id="PTHR30537:SF79">
    <property type="entry name" value="TRANSCRIPTIONAL REGULATOR-RELATED"/>
    <property type="match status" value="1"/>
</dbReference>
<dbReference type="Pfam" id="PF00126">
    <property type="entry name" value="HTH_1"/>
    <property type="match status" value="1"/>
</dbReference>
<dbReference type="InterPro" id="IPR005119">
    <property type="entry name" value="LysR_subst-bd"/>
</dbReference>
<dbReference type="AlphaFoldDB" id="A0A4R5Q9L3"/>
<keyword evidence="7" id="KW-1185">Reference proteome</keyword>
<reference evidence="6 7" key="1">
    <citation type="journal article" date="2016" name="J. Microbiol.">
        <title>Dankookia rubra gen. nov., sp. nov., an alphaproteobacterium isolated from sediment of a shallow stream.</title>
        <authorList>
            <person name="Kim W.H."/>
            <person name="Kim D.H."/>
            <person name="Kang K."/>
            <person name="Ahn T.Y."/>
        </authorList>
    </citation>
    <scope>NUCLEOTIDE SEQUENCE [LARGE SCALE GENOMIC DNA]</scope>
    <source>
        <strain evidence="6 7">JCM30602</strain>
    </source>
</reference>
<dbReference type="PANTHER" id="PTHR30537">
    <property type="entry name" value="HTH-TYPE TRANSCRIPTIONAL REGULATOR"/>
    <property type="match status" value="1"/>
</dbReference>
<keyword evidence="3" id="KW-0238">DNA-binding</keyword>
<dbReference type="SUPFAM" id="SSF46785">
    <property type="entry name" value="Winged helix' DNA-binding domain"/>
    <property type="match status" value="1"/>
</dbReference>
<evidence type="ECO:0000313" key="6">
    <source>
        <dbReference type="EMBL" id="TDH59684.1"/>
    </source>
</evidence>
<dbReference type="Gene3D" id="1.10.10.10">
    <property type="entry name" value="Winged helix-like DNA-binding domain superfamily/Winged helix DNA-binding domain"/>
    <property type="match status" value="1"/>
</dbReference>
<dbReference type="Pfam" id="PF03466">
    <property type="entry name" value="LysR_substrate"/>
    <property type="match status" value="1"/>
</dbReference>
<dbReference type="RefSeq" id="WP_133291504.1">
    <property type="nucleotide sequence ID" value="NZ_SMSJ01000057.1"/>
</dbReference>
<keyword evidence="4" id="KW-0804">Transcription</keyword>
<dbReference type="GO" id="GO:0043565">
    <property type="term" value="F:sequence-specific DNA binding"/>
    <property type="evidence" value="ECO:0007669"/>
    <property type="project" value="TreeGrafter"/>
</dbReference>
<protein>
    <submittedName>
        <fullName evidence="6">LysR family transcriptional regulator</fullName>
    </submittedName>
</protein>
<dbReference type="Proteomes" id="UP000295096">
    <property type="component" value="Unassembled WGS sequence"/>
</dbReference>
<comment type="similarity">
    <text evidence="1">Belongs to the LysR transcriptional regulatory family.</text>
</comment>
<sequence>MRQLPSFSALRAFEAAARLESFALAAAELHLSASAVSHQMRSLEAQLGRSLFSRRSGQGVEPTAAGRQLLARLTPILDELEAACAALRPEPAADASPLALHCVPSFAAQWLGPRLPGFLARHPGITLRLTASADPVDLARQPGIDLAIAYGAAPAQPGVVAEPLGQELVTALAAPELAARLDLAGPALPAGLRLIESAVSPVRWEEWLALNRLGPPSAAPRPSFDRAAMAIAAAAQGVGVALESTRLAAGELARGELVVLGGGRFRGLPRVLHHLCTRAAQRGVPRIAAFRAWLLAETAP</sequence>
<accession>A0A4R5Q9L3</accession>
<dbReference type="InterPro" id="IPR000847">
    <property type="entry name" value="LysR_HTH_N"/>
</dbReference>
<comment type="caution">
    <text evidence="6">The sequence shown here is derived from an EMBL/GenBank/DDBJ whole genome shotgun (WGS) entry which is preliminary data.</text>
</comment>
<dbReference type="GO" id="GO:0003700">
    <property type="term" value="F:DNA-binding transcription factor activity"/>
    <property type="evidence" value="ECO:0007669"/>
    <property type="project" value="InterPro"/>
</dbReference>
<dbReference type="InterPro" id="IPR058163">
    <property type="entry name" value="LysR-type_TF_proteobact-type"/>
</dbReference>